<dbReference type="AlphaFoldDB" id="A0A2P2NHT1"/>
<name>A0A2P2NHT1_RHIMU</name>
<organism evidence="1">
    <name type="scientific">Rhizophora mucronata</name>
    <name type="common">Asiatic mangrove</name>
    <dbReference type="NCBI Taxonomy" id="61149"/>
    <lineage>
        <taxon>Eukaryota</taxon>
        <taxon>Viridiplantae</taxon>
        <taxon>Streptophyta</taxon>
        <taxon>Embryophyta</taxon>
        <taxon>Tracheophyta</taxon>
        <taxon>Spermatophyta</taxon>
        <taxon>Magnoliopsida</taxon>
        <taxon>eudicotyledons</taxon>
        <taxon>Gunneridae</taxon>
        <taxon>Pentapetalae</taxon>
        <taxon>rosids</taxon>
        <taxon>fabids</taxon>
        <taxon>Malpighiales</taxon>
        <taxon>Rhizophoraceae</taxon>
        <taxon>Rhizophora</taxon>
    </lineage>
</organism>
<dbReference type="EMBL" id="GGEC01061567">
    <property type="protein sequence ID" value="MBX42051.1"/>
    <property type="molecule type" value="Transcribed_RNA"/>
</dbReference>
<accession>A0A2P2NHT1</accession>
<protein>
    <submittedName>
        <fullName evidence="1">Uncharacterized protein</fullName>
    </submittedName>
</protein>
<reference evidence="1" key="1">
    <citation type="submission" date="2018-02" db="EMBL/GenBank/DDBJ databases">
        <title>Rhizophora mucronata_Transcriptome.</title>
        <authorList>
            <person name="Meera S.P."/>
            <person name="Sreeshan A."/>
            <person name="Augustine A."/>
        </authorList>
    </citation>
    <scope>NUCLEOTIDE SEQUENCE</scope>
    <source>
        <tissue evidence="1">Leaf</tissue>
    </source>
</reference>
<proteinExistence type="predicted"/>
<evidence type="ECO:0000313" key="1">
    <source>
        <dbReference type="EMBL" id="MBX42051.1"/>
    </source>
</evidence>
<sequence length="28" mass="3252">MKHGATKVLYIFILAKHITWACIMDFIS</sequence>